<evidence type="ECO:0008006" key="3">
    <source>
        <dbReference type="Google" id="ProtNLM"/>
    </source>
</evidence>
<dbReference type="EMBL" id="UGYO01000001">
    <property type="protein sequence ID" value="SUI54200.1"/>
    <property type="molecule type" value="Genomic_DNA"/>
</dbReference>
<name>A0A379Z3I5_9GAMM</name>
<protein>
    <recommendedName>
        <fullName evidence="3">DUF3987 domain-containing protein</fullName>
    </recommendedName>
</protein>
<dbReference type="AlphaFoldDB" id="A0A379Z3I5"/>
<organism evidence="1 2">
    <name type="scientific">Shewanella algae</name>
    <dbReference type="NCBI Taxonomy" id="38313"/>
    <lineage>
        <taxon>Bacteria</taxon>
        <taxon>Pseudomonadati</taxon>
        <taxon>Pseudomonadota</taxon>
        <taxon>Gammaproteobacteria</taxon>
        <taxon>Alteromonadales</taxon>
        <taxon>Shewanellaceae</taxon>
        <taxon>Shewanella</taxon>
    </lineage>
</organism>
<evidence type="ECO:0000313" key="2">
    <source>
        <dbReference type="Proteomes" id="UP000254069"/>
    </source>
</evidence>
<reference evidence="1 2" key="1">
    <citation type="submission" date="2018-06" db="EMBL/GenBank/DDBJ databases">
        <authorList>
            <consortium name="Pathogen Informatics"/>
            <person name="Doyle S."/>
        </authorList>
    </citation>
    <scope>NUCLEOTIDE SEQUENCE [LARGE SCALE GENOMIC DNA]</scope>
    <source>
        <strain evidence="1 2">NCTC10738</strain>
    </source>
</reference>
<evidence type="ECO:0000313" key="1">
    <source>
        <dbReference type="EMBL" id="SUI54200.1"/>
    </source>
</evidence>
<dbReference type="InterPro" id="IPR025048">
    <property type="entry name" value="DUF3987"/>
</dbReference>
<accession>A0A379Z3I5</accession>
<proteinExistence type="predicted"/>
<keyword evidence="2" id="KW-1185">Reference proteome</keyword>
<gene>
    <name evidence="1" type="ORF">NCTC10738_00851</name>
</gene>
<sequence>MIIAEPGSRKSAPVRLVTEPLTALEKAHAKSKMKSAKDDAKQLTKQKYKNSAYAKKAKSLVAQLLDHPPTSKEYKLLELQLDDALEKHQEIAKVKAPKILVVQDPTLKGLLQIAEAQSEPVLIYKDELAPFLEEVYSSKNSGFRRYLIEAMDGKNSYTNVTALKSIQTVKPPIISLLGTTQPSVILKLVGKVAAEKIVDDGYIDRFQLLAFPNSSYVMEHSLNIEYVDEQSLVSLTTLVKLLYKKQKSAFMVTLNSQAKKQFDDFKATLSKYQKSGDVPPLVKNKLSKYPDMMLSIALVIAVLRSFEKDPSSIFTLKTLKSNDIEMAIKWTKYYFGHLKKLWGSKSSKKENALKVLVNIKSLLDSDKCFTTRDITQRNWAGINKDTDKAKSALKLLVNEGVIKSVNTEKKTGRPSEKWQLIVNIVD</sequence>
<dbReference type="Pfam" id="PF13148">
    <property type="entry name" value="DUF3987"/>
    <property type="match status" value="1"/>
</dbReference>
<dbReference type="Proteomes" id="UP000254069">
    <property type="component" value="Unassembled WGS sequence"/>
</dbReference>